<keyword evidence="3" id="KW-0677">Repeat</keyword>
<evidence type="ECO:0000256" key="8">
    <source>
        <dbReference type="ARBA" id="ARBA00023319"/>
    </source>
</evidence>
<evidence type="ECO:0000259" key="11">
    <source>
        <dbReference type="PROSITE" id="PS50104"/>
    </source>
</evidence>
<accession>A0A7J5ZWZ9</accession>
<protein>
    <recommendedName>
        <fullName evidence="15">Interleukin-1 receptor type 1</fullName>
    </recommendedName>
</protein>
<dbReference type="Proteomes" id="UP000593565">
    <property type="component" value="Unassembled WGS sequence"/>
</dbReference>
<evidence type="ECO:0000256" key="2">
    <source>
        <dbReference type="ARBA" id="ARBA00022729"/>
    </source>
</evidence>
<evidence type="ECO:0000256" key="4">
    <source>
        <dbReference type="ARBA" id="ARBA00022801"/>
    </source>
</evidence>
<dbReference type="SUPFAM" id="SSF48726">
    <property type="entry name" value="Immunoglobulin"/>
    <property type="match status" value="3"/>
</dbReference>
<sequence>MACIIILLIILIFSVSTFTCTECQENATTVEGHATFLFCKLDPDNENSTLTWTKDNHTLEPSPRIKMKGHVLWLLNTTSSDGGLYVCQSSNSTCSMDSRVLLSVEPGPCPSPQDPELAMEETNISLNCNEELIPVLGQRLQVQWWKDCKSTGIQGSELRLLNLSMSDKGSYTCMVIFRYEDRNYTASHTFQLTVIKKEPVVKPRVIQPHNKTLHVKPGMEIKLECTVLIGFGEQSNLETSVYWLINHSYVESYPELRQNLTTEMRENFLLYGNLTLFIPKVLPEFFSVPFQCIILSPSGTDTGQVWLSQDDDDTIHAWLIIVALLIFAAIVGAVLIYFVKIDLILAYRQCKTPYEGSLYNAYVLYLHGKSPGSSTAADLALRILPGTLEQQHNLKLFIQGRDADTEAGIHNMTDVLSQSKAVVLILPGNNGEENLIPISQDQDRLEDSQLSVLFSDIAHSGIPLLLVESEEDADYSLLPASIQSIVKKDRVLKWKPTVQPHGRFWKQLRYHMT</sequence>
<dbReference type="InterPro" id="IPR013783">
    <property type="entry name" value="Ig-like_fold"/>
</dbReference>
<organism evidence="13 14">
    <name type="scientific">Ameiurus melas</name>
    <name type="common">Black bullhead</name>
    <name type="synonym">Silurus melas</name>
    <dbReference type="NCBI Taxonomy" id="219545"/>
    <lineage>
        <taxon>Eukaryota</taxon>
        <taxon>Metazoa</taxon>
        <taxon>Chordata</taxon>
        <taxon>Craniata</taxon>
        <taxon>Vertebrata</taxon>
        <taxon>Euteleostomi</taxon>
        <taxon>Actinopterygii</taxon>
        <taxon>Neopterygii</taxon>
        <taxon>Teleostei</taxon>
        <taxon>Ostariophysi</taxon>
        <taxon>Siluriformes</taxon>
        <taxon>Ictaluridae</taxon>
        <taxon>Ameiurus</taxon>
    </lineage>
</organism>
<dbReference type="SMART" id="SM00409">
    <property type="entry name" value="IG"/>
    <property type="match status" value="3"/>
</dbReference>
<dbReference type="InterPro" id="IPR004074">
    <property type="entry name" value="IL-1_rcpt_I/II-typ"/>
</dbReference>
<dbReference type="InterPro" id="IPR003599">
    <property type="entry name" value="Ig_sub"/>
</dbReference>
<evidence type="ECO:0000256" key="5">
    <source>
        <dbReference type="ARBA" id="ARBA00023027"/>
    </source>
</evidence>
<keyword evidence="8" id="KW-0393">Immunoglobulin domain</keyword>
<name>A0A7J5ZWZ9_AMEME</name>
<dbReference type="PANTHER" id="PTHR11890">
    <property type="entry name" value="INTERLEUKIN-1 RECEPTOR FAMILY MEMBER"/>
    <property type="match status" value="1"/>
</dbReference>
<dbReference type="Gene3D" id="3.40.50.10140">
    <property type="entry name" value="Toll/interleukin-1 receptor homology (TIR) domain"/>
    <property type="match status" value="1"/>
</dbReference>
<feature type="domain" description="Ig-like" evidence="12">
    <location>
        <begin position="203"/>
        <end position="308"/>
    </location>
</feature>
<feature type="domain" description="Ig-like" evidence="12">
    <location>
        <begin position="16"/>
        <end position="103"/>
    </location>
</feature>
<keyword evidence="7" id="KW-0325">Glycoprotein</keyword>
<dbReference type="Pfam" id="PF13895">
    <property type="entry name" value="Ig_2"/>
    <property type="match status" value="1"/>
</dbReference>
<feature type="chain" id="PRO_5029762379" description="Interleukin-1 receptor type 1" evidence="10">
    <location>
        <begin position="18"/>
        <end position="513"/>
    </location>
</feature>
<proteinExistence type="inferred from homology"/>
<feature type="transmembrane region" description="Helical" evidence="9">
    <location>
        <begin position="317"/>
        <end position="339"/>
    </location>
</feature>
<dbReference type="PROSITE" id="PS50835">
    <property type="entry name" value="IG_LIKE"/>
    <property type="match status" value="3"/>
</dbReference>
<dbReference type="OrthoDB" id="9940746at2759"/>
<comment type="similarity">
    <text evidence="1">Belongs to the interleukin-1 receptor family.</text>
</comment>
<evidence type="ECO:0000256" key="1">
    <source>
        <dbReference type="ARBA" id="ARBA00009752"/>
    </source>
</evidence>
<gene>
    <name evidence="13" type="ORF">AMELA_G00231250</name>
</gene>
<keyword evidence="14" id="KW-1185">Reference proteome</keyword>
<dbReference type="EMBL" id="JAAGNN010000021">
    <property type="protein sequence ID" value="KAF4075152.1"/>
    <property type="molecule type" value="Genomic_DNA"/>
</dbReference>
<dbReference type="Pfam" id="PF01582">
    <property type="entry name" value="TIR"/>
    <property type="match status" value="1"/>
</dbReference>
<dbReference type="PRINTS" id="PR01536">
    <property type="entry name" value="INTRLKN1R12F"/>
</dbReference>
<feature type="signal peptide" evidence="10">
    <location>
        <begin position="1"/>
        <end position="17"/>
    </location>
</feature>
<keyword evidence="5" id="KW-0520">NAD</keyword>
<evidence type="ECO:0000256" key="6">
    <source>
        <dbReference type="ARBA" id="ARBA00023157"/>
    </source>
</evidence>
<keyword evidence="6" id="KW-1015">Disulfide bond</keyword>
<dbReference type="InterPro" id="IPR015621">
    <property type="entry name" value="IL-1_rcpt_fam"/>
</dbReference>
<evidence type="ECO:0000256" key="7">
    <source>
        <dbReference type="ARBA" id="ARBA00023180"/>
    </source>
</evidence>
<evidence type="ECO:0000256" key="9">
    <source>
        <dbReference type="SAM" id="Phobius"/>
    </source>
</evidence>
<evidence type="ECO:0000313" key="14">
    <source>
        <dbReference type="Proteomes" id="UP000593565"/>
    </source>
</evidence>
<evidence type="ECO:0000313" key="13">
    <source>
        <dbReference type="EMBL" id="KAF4075152.1"/>
    </source>
</evidence>
<dbReference type="PROSITE" id="PS50104">
    <property type="entry name" value="TIR"/>
    <property type="match status" value="1"/>
</dbReference>
<dbReference type="InterPro" id="IPR035897">
    <property type="entry name" value="Toll_tir_struct_dom_sf"/>
</dbReference>
<dbReference type="GO" id="GO:0004908">
    <property type="term" value="F:interleukin-1 receptor activity"/>
    <property type="evidence" value="ECO:0007669"/>
    <property type="project" value="InterPro"/>
</dbReference>
<feature type="domain" description="Ig-like" evidence="12">
    <location>
        <begin position="106"/>
        <end position="193"/>
    </location>
</feature>
<dbReference type="AlphaFoldDB" id="A0A7J5ZWZ9"/>
<dbReference type="InterPro" id="IPR036179">
    <property type="entry name" value="Ig-like_dom_sf"/>
</dbReference>
<evidence type="ECO:0000259" key="12">
    <source>
        <dbReference type="PROSITE" id="PS50835"/>
    </source>
</evidence>
<keyword evidence="9" id="KW-0472">Membrane</keyword>
<reference evidence="13 14" key="1">
    <citation type="submission" date="2020-02" db="EMBL/GenBank/DDBJ databases">
        <title>A chromosome-scale genome assembly of the black bullhead catfish (Ameiurus melas).</title>
        <authorList>
            <person name="Wen M."/>
            <person name="Zham M."/>
            <person name="Cabau C."/>
            <person name="Klopp C."/>
            <person name="Donnadieu C."/>
            <person name="Roques C."/>
            <person name="Bouchez O."/>
            <person name="Lampietro C."/>
            <person name="Jouanno E."/>
            <person name="Herpin A."/>
            <person name="Louis A."/>
            <person name="Berthelot C."/>
            <person name="Parey E."/>
            <person name="Roest-Crollius H."/>
            <person name="Braasch I."/>
            <person name="Postlethwait J."/>
            <person name="Robinson-Rechavi M."/>
            <person name="Echchiki A."/>
            <person name="Begum T."/>
            <person name="Montfort J."/>
            <person name="Schartl M."/>
            <person name="Bobe J."/>
            <person name="Guiguen Y."/>
        </authorList>
    </citation>
    <scope>NUCLEOTIDE SEQUENCE [LARGE SCALE GENOMIC DNA]</scope>
    <source>
        <strain evidence="13">M_S1</strain>
        <tissue evidence="13">Blood</tissue>
    </source>
</reference>
<dbReference type="Gene3D" id="2.60.40.10">
    <property type="entry name" value="Immunoglobulins"/>
    <property type="match status" value="3"/>
</dbReference>
<dbReference type="PANTHER" id="PTHR11890:SF26">
    <property type="entry name" value="INTERLEUKIN-1 RECEPTOR TYPE 1"/>
    <property type="match status" value="1"/>
</dbReference>
<comment type="caution">
    <text evidence="13">The sequence shown here is derived from an EMBL/GenBank/DDBJ whole genome shotgun (WGS) entry which is preliminary data.</text>
</comment>
<keyword evidence="9" id="KW-1133">Transmembrane helix</keyword>
<evidence type="ECO:0000256" key="10">
    <source>
        <dbReference type="SAM" id="SignalP"/>
    </source>
</evidence>
<dbReference type="InterPro" id="IPR007110">
    <property type="entry name" value="Ig-like_dom"/>
</dbReference>
<feature type="domain" description="TIR" evidence="11">
    <location>
        <begin position="357"/>
        <end position="512"/>
    </location>
</feature>
<dbReference type="SUPFAM" id="SSF52200">
    <property type="entry name" value="Toll/Interleukin receptor TIR domain"/>
    <property type="match status" value="1"/>
</dbReference>
<dbReference type="PRINTS" id="PR01537">
    <property type="entry name" value="INTRLKN1R1F"/>
</dbReference>
<dbReference type="InterPro" id="IPR000157">
    <property type="entry name" value="TIR_dom"/>
</dbReference>
<keyword evidence="4" id="KW-0378">Hydrolase</keyword>
<evidence type="ECO:0000256" key="3">
    <source>
        <dbReference type="ARBA" id="ARBA00022737"/>
    </source>
</evidence>
<dbReference type="GO" id="GO:0016787">
    <property type="term" value="F:hydrolase activity"/>
    <property type="evidence" value="ECO:0007669"/>
    <property type="project" value="UniProtKB-KW"/>
</dbReference>
<keyword evidence="9" id="KW-0812">Transmembrane</keyword>
<evidence type="ECO:0008006" key="15">
    <source>
        <dbReference type="Google" id="ProtNLM"/>
    </source>
</evidence>
<keyword evidence="2 10" id="KW-0732">Signal</keyword>